<keyword evidence="3" id="KW-0808">Transferase</keyword>
<evidence type="ECO:0000313" key="10">
    <source>
        <dbReference type="Proteomes" id="UP000305100"/>
    </source>
</evidence>
<keyword evidence="6" id="KW-1133">Transmembrane helix</keyword>
<proteinExistence type="predicted"/>
<feature type="transmembrane region" description="Helical" evidence="6">
    <location>
        <begin position="12"/>
        <end position="29"/>
    </location>
</feature>
<feature type="transmembrane region" description="Helical" evidence="6">
    <location>
        <begin position="73"/>
        <end position="99"/>
    </location>
</feature>
<dbReference type="SUPFAM" id="SSF55874">
    <property type="entry name" value="ATPase domain of HSP90 chaperone/DNA topoisomerase II/histidine kinase"/>
    <property type="match status" value="1"/>
</dbReference>
<dbReference type="EMBL" id="VBSX01000018">
    <property type="protein sequence ID" value="TLQ19040.1"/>
    <property type="molecule type" value="Genomic_DNA"/>
</dbReference>
<dbReference type="GO" id="GO:0046983">
    <property type="term" value="F:protein dimerization activity"/>
    <property type="evidence" value="ECO:0007669"/>
    <property type="project" value="InterPro"/>
</dbReference>
<comment type="caution">
    <text evidence="9">The sequence shown here is derived from an EMBL/GenBank/DDBJ whole genome shotgun (WGS) entry which is preliminary data.</text>
</comment>
<feature type="transmembrane region" description="Helical" evidence="6">
    <location>
        <begin position="105"/>
        <end position="125"/>
    </location>
</feature>
<gene>
    <name evidence="9" type="ORF">FEZ41_08340</name>
</gene>
<dbReference type="InterPro" id="IPR011712">
    <property type="entry name" value="Sig_transdc_His_kin_sub3_dim/P"/>
</dbReference>
<dbReference type="GO" id="GO:0000155">
    <property type="term" value="F:phosphorelay sensor kinase activity"/>
    <property type="evidence" value="ECO:0007669"/>
    <property type="project" value="InterPro"/>
</dbReference>
<reference evidence="9 10" key="1">
    <citation type="submission" date="2019-05" db="EMBL/GenBank/DDBJ databases">
        <title>The metagenome of a microbial culture collection derived from dairy environment covers the genomic content of the human microbiome.</title>
        <authorList>
            <person name="Roder T."/>
            <person name="Wuthrich D."/>
            <person name="Sattari Z."/>
            <person name="Von Ah U."/>
            <person name="Bar C."/>
            <person name="Ronchi F."/>
            <person name="Macpherson A.J."/>
            <person name="Ganal-Vonarburg S.C."/>
            <person name="Bruggmann R."/>
            <person name="Vergeres G."/>
        </authorList>
    </citation>
    <scope>NUCLEOTIDE SEQUENCE [LARGE SCALE GENOMIC DNA]</scope>
    <source>
        <strain evidence="9 10">FAM 1079</strain>
    </source>
</reference>
<feature type="domain" description="Histidine kinase/HSP90-like ATPase" evidence="7">
    <location>
        <begin position="280"/>
        <end position="366"/>
    </location>
</feature>
<dbReference type="OrthoDB" id="9797605at2"/>
<dbReference type="Proteomes" id="UP000305100">
    <property type="component" value="Unassembled WGS sequence"/>
</dbReference>
<feature type="transmembrane region" description="Helical" evidence="6">
    <location>
        <begin position="137"/>
        <end position="155"/>
    </location>
</feature>
<dbReference type="Gene3D" id="1.20.5.1930">
    <property type="match status" value="1"/>
</dbReference>
<evidence type="ECO:0000256" key="3">
    <source>
        <dbReference type="ARBA" id="ARBA00022679"/>
    </source>
</evidence>
<dbReference type="GO" id="GO:0016020">
    <property type="term" value="C:membrane"/>
    <property type="evidence" value="ECO:0007669"/>
    <property type="project" value="InterPro"/>
</dbReference>
<dbReference type="RefSeq" id="WP_138467605.1">
    <property type="nucleotide sequence ID" value="NZ_VBSX01000018.1"/>
</dbReference>
<evidence type="ECO:0000313" key="9">
    <source>
        <dbReference type="EMBL" id="TLQ19040.1"/>
    </source>
</evidence>
<dbReference type="PANTHER" id="PTHR24421">
    <property type="entry name" value="NITRATE/NITRITE SENSOR PROTEIN NARX-RELATED"/>
    <property type="match status" value="1"/>
</dbReference>
<dbReference type="Gene3D" id="3.30.565.10">
    <property type="entry name" value="Histidine kinase-like ATPase, C-terminal domain"/>
    <property type="match status" value="1"/>
</dbReference>
<dbReference type="Pfam" id="PF07730">
    <property type="entry name" value="HisKA_3"/>
    <property type="match status" value="1"/>
</dbReference>
<evidence type="ECO:0000256" key="2">
    <source>
        <dbReference type="ARBA" id="ARBA00012438"/>
    </source>
</evidence>
<name>A0A5R9CUH8_9LACO</name>
<dbReference type="CDD" id="cd16917">
    <property type="entry name" value="HATPase_UhpB-NarQ-NarX-like"/>
    <property type="match status" value="1"/>
</dbReference>
<dbReference type="InterPro" id="IPR036890">
    <property type="entry name" value="HATPase_C_sf"/>
</dbReference>
<comment type="catalytic activity">
    <reaction evidence="1">
        <text>ATP + protein L-histidine = ADP + protein N-phospho-L-histidine.</text>
        <dbReference type="EC" id="2.7.13.3"/>
    </reaction>
</comment>
<dbReference type="AlphaFoldDB" id="A0A5R9CUH8"/>
<evidence type="ECO:0000256" key="5">
    <source>
        <dbReference type="ARBA" id="ARBA00023012"/>
    </source>
</evidence>
<keyword evidence="5" id="KW-0902">Two-component regulatory system</keyword>
<keyword evidence="6" id="KW-0472">Membrane</keyword>
<evidence type="ECO:0000256" key="4">
    <source>
        <dbReference type="ARBA" id="ARBA00022777"/>
    </source>
</evidence>
<dbReference type="InterPro" id="IPR003594">
    <property type="entry name" value="HATPase_dom"/>
</dbReference>
<feature type="domain" description="Signal transduction histidine kinase subgroup 3 dimerisation and phosphoacceptor" evidence="8">
    <location>
        <begin position="179"/>
        <end position="244"/>
    </location>
</feature>
<feature type="transmembrane region" description="Helical" evidence="6">
    <location>
        <begin position="35"/>
        <end position="53"/>
    </location>
</feature>
<protein>
    <recommendedName>
        <fullName evidence="2">histidine kinase</fullName>
        <ecNumber evidence="2">2.7.13.3</ecNumber>
    </recommendedName>
</protein>
<evidence type="ECO:0000259" key="7">
    <source>
        <dbReference type="Pfam" id="PF02518"/>
    </source>
</evidence>
<dbReference type="Pfam" id="PF02518">
    <property type="entry name" value="HATPase_c"/>
    <property type="match status" value="1"/>
</dbReference>
<sequence length="372" mass="42135">MITQLRNRIKLHWTAYVWLIYLPFALMDYLPPKSFMDWFWLFMGGCFLVTFIIQTESRNKRIETLSAISEFTIAAIFVLFASNFAVIIFPAWTLTWILLYRSKKHLWAAGISFYLVMALGVLITFIRYPNAFSHATLYLNLIFPLVSPVFSYSIYRAGKRNTDLLQANQRLESVIKQDERQRIARDLHDTLGQSFSMITIKSELAKKLLEKQPDKVDAELDDITTTSRENLQLVRNIVNNLRQETIGETMLKQAQNLQNANIHLETTGEEAATAWPTNVQVPIGQILQEAITNVIRHSHATSVTITFLELADSNYRVDIQDNGTGNHYQRQGSHGVSGMAERISADGGTFSIQSNSIGTLVSATIPNKGAVQ</sequence>
<dbReference type="PANTHER" id="PTHR24421:SF63">
    <property type="entry name" value="SENSOR HISTIDINE KINASE DESK"/>
    <property type="match status" value="1"/>
</dbReference>
<dbReference type="EC" id="2.7.13.3" evidence="2"/>
<accession>A0A5R9CUH8</accession>
<evidence type="ECO:0000259" key="8">
    <source>
        <dbReference type="Pfam" id="PF07730"/>
    </source>
</evidence>
<evidence type="ECO:0000256" key="1">
    <source>
        <dbReference type="ARBA" id="ARBA00000085"/>
    </source>
</evidence>
<dbReference type="InterPro" id="IPR050482">
    <property type="entry name" value="Sensor_HK_TwoCompSys"/>
</dbReference>
<organism evidence="9 10">
    <name type="scientific">Lentilactobacillus parafarraginis</name>
    <dbReference type="NCBI Taxonomy" id="390842"/>
    <lineage>
        <taxon>Bacteria</taxon>
        <taxon>Bacillati</taxon>
        <taxon>Bacillota</taxon>
        <taxon>Bacilli</taxon>
        <taxon>Lactobacillales</taxon>
        <taxon>Lactobacillaceae</taxon>
        <taxon>Lentilactobacillus</taxon>
    </lineage>
</organism>
<evidence type="ECO:0000256" key="6">
    <source>
        <dbReference type="SAM" id="Phobius"/>
    </source>
</evidence>
<keyword evidence="6" id="KW-0812">Transmembrane</keyword>
<keyword evidence="4 9" id="KW-0418">Kinase</keyword>